<organism evidence="1">
    <name type="scientific">marine sediment metagenome</name>
    <dbReference type="NCBI Taxonomy" id="412755"/>
    <lineage>
        <taxon>unclassified sequences</taxon>
        <taxon>metagenomes</taxon>
        <taxon>ecological metagenomes</taxon>
    </lineage>
</organism>
<feature type="non-terminal residue" evidence="1">
    <location>
        <position position="1"/>
    </location>
</feature>
<dbReference type="SUPFAM" id="SSF50969">
    <property type="entry name" value="YVTN repeat-like/Quinoprotein amine dehydrogenase"/>
    <property type="match status" value="1"/>
</dbReference>
<evidence type="ECO:0008006" key="2">
    <source>
        <dbReference type="Google" id="ProtNLM"/>
    </source>
</evidence>
<dbReference type="AlphaFoldDB" id="X1KVU2"/>
<sequence>SPSSDQRAIAIDPTNENYLYMTEGDFNLIRKVEISTGGEIARAQFNKADIRPYAIIRGDNNTGYIVCQSSQKVYKLDLMSGQLMGNIPLPDGASHAGGYYQGKLYFSGGRNIYSIDPSDGSLIETFDIGIDINPITLTFFNDKMATIDFETVMIGRRLLFFDARTMSVLKSIELPREPHGNKVIASPDGSKLYVARGSAMGTAVITVFDALTLENINTIEIPISSLPRRGATGFVE</sequence>
<evidence type="ECO:0000313" key="1">
    <source>
        <dbReference type="EMBL" id="GAI11207.1"/>
    </source>
</evidence>
<dbReference type="InterPro" id="IPR011044">
    <property type="entry name" value="Quino_amine_DH_bsu"/>
</dbReference>
<name>X1KVU2_9ZZZZ</name>
<proteinExistence type="predicted"/>
<comment type="caution">
    <text evidence="1">The sequence shown here is derived from an EMBL/GenBank/DDBJ whole genome shotgun (WGS) entry which is preliminary data.</text>
</comment>
<gene>
    <name evidence="1" type="ORF">S06H3_22059</name>
</gene>
<reference evidence="1" key="1">
    <citation type="journal article" date="2014" name="Front. Microbiol.">
        <title>High frequency of phylogenetically diverse reductive dehalogenase-homologous genes in deep subseafloor sedimentary metagenomes.</title>
        <authorList>
            <person name="Kawai M."/>
            <person name="Futagami T."/>
            <person name="Toyoda A."/>
            <person name="Takaki Y."/>
            <person name="Nishi S."/>
            <person name="Hori S."/>
            <person name="Arai W."/>
            <person name="Tsubouchi T."/>
            <person name="Morono Y."/>
            <person name="Uchiyama I."/>
            <person name="Ito T."/>
            <person name="Fujiyama A."/>
            <person name="Inagaki F."/>
            <person name="Takami H."/>
        </authorList>
    </citation>
    <scope>NUCLEOTIDE SEQUENCE</scope>
    <source>
        <strain evidence="1">Expedition CK06-06</strain>
    </source>
</reference>
<accession>X1KVU2</accession>
<dbReference type="InterPro" id="IPR015943">
    <property type="entry name" value="WD40/YVTN_repeat-like_dom_sf"/>
</dbReference>
<protein>
    <recommendedName>
        <fullName evidence="2">SMP-30/Gluconolactonase/LRE-like region domain-containing protein</fullName>
    </recommendedName>
</protein>
<feature type="non-terminal residue" evidence="1">
    <location>
        <position position="236"/>
    </location>
</feature>
<dbReference type="EMBL" id="BARV01011708">
    <property type="protein sequence ID" value="GAI11207.1"/>
    <property type="molecule type" value="Genomic_DNA"/>
</dbReference>
<dbReference type="Gene3D" id="2.130.10.10">
    <property type="entry name" value="YVTN repeat-like/Quinoprotein amine dehydrogenase"/>
    <property type="match status" value="2"/>
</dbReference>